<keyword evidence="5 9" id="KW-1133">Transmembrane helix</keyword>
<dbReference type="GO" id="GO:0003735">
    <property type="term" value="F:structural constituent of ribosome"/>
    <property type="evidence" value="ECO:0007669"/>
    <property type="project" value="InterPro"/>
</dbReference>
<keyword evidence="3 9" id="KW-0812">Transmembrane</keyword>
<keyword evidence="10" id="KW-0732">Signal</keyword>
<sequence length="845" mass="93439">MVSATSTKRTGCPILLLLQLLIQFTAAVASGIGSIATLRFDPVVLHDLSEETNRTISLIAEFDRDAFVKSGFDRNHSLDENVASALTTVEYFNSSSLEDTNATLVLRKDFQVYGNLIGKTGVEVILTTVDESKTSSNHSEYMEVTNDGQGNVISSTLDVWVTRNERGKFLTKVFVATLVVLITFANILMGCELDLNVVLETVKKPVAPAIGFFTQFFIMPTLAYIIAQSIFVTRGLSSFALGLFVTACAPGGGASNYWTILLDGNAHLSITMTFFSTVASLVMMPLWMHLLGKQFLDGYHPEATIRVPYTKIVSSLMALVIPLLVGVGIQKWKPNVAAKARKIMRPYIVSVLVFVIAFGAYANSYMFFLMTVPALVGGLLLPWCGFMFGCFTSILLRQPPANVTAIAIETGIQNTGIAILLLKFSFPEPDADISALIPVIVASFTPAPLLLGMLVHRVIKAMRKGNENSANDQEQGMNKESSPLEVIHSSSSSLSTRKSYLPKTESDSTLSTRPMIKDFVDCPLLKGAPPNMTIEEQMEVETMGLVKVVKNKAYFKRYQVKPRRRRQGKTDFRARKRLTVQDKNKYNTPKRRVVVRFTNKDIVVQFVHSRIEGDIVEEVAYAHELANYGVKVGFTNQAASYLVGYLAGRRLLAKLNNEVALKQQEVGDKYVVEEVGSENRRAPVYNLDVGLARTVTGAKIFTVLKGVVDAGIDVPHGESRFFGYDSEAKEASPEAHRDRILGKHISEYMAMLKEQDEDRYKLQFGKFLAAGVTPDGLEAMYKKARNAIEANPTRATEASGKREKKPKLSAEEKLTKKEAAQAKKREERKARIVAKKAELLSKKEE</sequence>
<dbReference type="Pfam" id="PF17144">
    <property type="entry name" value="Ribosomal_L5e"/>
    <property type="match status" value="1"/>
</dbReference>
<dbReference type="GO" id="GO:0008097">
    <property type="term" value="F:5S rRNA binding"/>
    <property type="evidence" value="ECO:0007669"/>
    <property type="project" value="InterPro"/>
</dbReference>
<comment type="similarity">
    <text evidence="2">Belongs to the universal ribosomal protein uL18 family.</text>
</comment>
<dbReference type="GO" id="GO:0016020">
    <property type="term" value="C:membrane"/>
    <property type="evidence" value="ECO:0007669"/>
    <property type="project" value="UniProtKB-SubCell"/>
</dbReference>
<name>A0AA39HC98_9BILA</name>
<dbReference type="GO" id="GO:0006412">
    <property type="term" value="P:translation"/>
    <property type="evidence" value="ECO:0007669"/>
    <property type="project" value="InterPro"/>
</dbReference>
<dbReference type="PANTHER" id="PTHR23410:SF12">
    <property type="entry name" value="LARGE RIBOSOMAL SUBUNIT PROTEIN UL18"/>
    <property type="match status" value="1"/>
</dbReference>
<evidence type="ECO:0000256" key="9">
    <source>
        <dbReference type="SAM" id="Phobius"/>
    </source>
</evidence>
<dbReference type="Gene3D" id="1.20.1530.20">
    <property type="match status" value="1"/>
</dbReference>
<feature type="compositionally biased region" description="Basic and acidic residues" evidence="8">
    <location>
        <begin position="806"/>
        <end position="828"/>
    </location>
</feature>
<feature type="transmembrane region" description="Helical" evidence="9">
    <location>
        <begin position="433"/>
        <end position="455"/>
    </location>
</feature>
<feature type="compositionally biased region" description="Low complexity" evidence="8">
    <location>
        <begin position="481"/>
        <end position="501"/>
    </location>
</feature>
<evidence type="ECO:0000256" key="7">
    <source>
        <dbReference type="ARBA" id="ARBA00023274"/>
    </source>
</evidence>
<dbReference type="GO" id="GO:0022625">
    <property type="term" value="C:cytosolic large ribosomal subunit"/>
    <property type="evidence" value="ECO:0007669"/>
    <property type="project" value="TreeGrafter"/>
</dbReference>
<accession>A0AA39HC98</accession>
<dbReference type="InterPro" id="IPR002657">
    <property type="entry name" value="BilAc:Na_symport/Acr3"/>
</dbReference>
<evidence type="ECO:0008006" key="13">
    <source>
        <dbReference type="Google" id="ProtNLM"/>
    </source>
</evidence>
<dbReference type="PANTHER" id="PTHR23410">
    <property type="entry name" value="RIBOSOMAL PROTEIN L5-RELATED"/>
    <property type="match status" value="1"/>
</dbReference>
<comment type="subcellular location">
    <subcellularLocation>
        <location evidence="1">Membrane</location>
        <topology evidence="1">Multi-pass membrane protein</topology>
    </subcellularLocation>
</comment>
<dbReference type="Proteomes" id="UP001175271">
    <property type="component" value="Unassembled WGS sequence"/>
</dbReference>
<feature type="transmembrane region" description="Helical" evidence="9">
    <location>
        <begin position="270"/>
        <end position="288"/>
    </location>
</feature>
<feature type="transmembrane region" description="Helical" evidence="9">
    <location>
        <begin position="308"/>
        <end position="327"/>
    </location>
</feature>
<dbReference type="CDD" id="cd00432">
    <property type="entry name" value="Ribosomal_L18_L5e"/>
    <property type="match status" value="1"/>
</dbReference>
<evidence type="ECO:0000313" key="11">
    <source>
        <dbReference type="EMBL" id="KAK0403192.1"/>
    </source>
</evidence>
<dbReference type="GO" id="GO:0000027">
    <property type="term" value="P:ribosomal large subunit assembly"/>
    <property type="evidence" value="ECO:0007669"/>
    <property type="project" value="TreeGrafter"/>
</dbReference>
<feature type="signal peptide" evidence="10">
    <location>
        <begin position="1"/>
        <end position="27"/>
    </location>
</feature>
<keyword evidence="6 9" id="KW-0472">Membrane</keyword>
<feature type="transmembrane region" description="Helical" evidence="9">
    <location>
        <begin position="239"/>
        <end position="258"/>
    </location>
</feature>
<protein>
    <recommendedName>
        <fullName evidence="13">60S ribosomal protein L5</fullName>
    </recommendedName>
</protein>
<evidence type="ECO:0000256" key="10">
    <source>
        <dbReference type="SAM" id="SignalP"/>
    </source>
</evidence>
<organism evidence="11 12">
    <name type="scientific">Steinernema hermaphroditum</name>
    <dbReference type="NCBI Taxonomy" id="289476"/>
    <lineage>
        <taxon>Eukaryota</taxon>
        <taxon>Metazoa</taxon>
        <taxon>Ecdysozoa</taxon>
        <taxon>Nematoda</taxon>
        <taxon>Chromadorea</taxon>
        <taxon>Rhabditida</taxon>
        <taxon>Tylenchina</taxon>
        <taxon>Panagrolaimomorpha</taxon>
        <taxon>Strongyloidoidea</taxon>
        <taxon>Steinernematidae</taxon>
        <taxon>Steinernema</taxon>
    </lineage>
</organism>
<comment type="caution">
    <text evidence="11">The sequence shown here is derived from an EMBL/GenBank/DDBJ whole genome shotgun (WGS) entry which is preliminary data.</text>
</comment>
<feature type="chain" id="PRO_5041234688" description="60S ribosomal protein L5" evidence="10">
    <location>
        <begin position="28"/>
        <end position="845"/>
    </location>
</feature>
<dbReference type="SUPFAM" id="SSF53137">
    <property type="entry name" value="Translational machinery components"/>
    <property type="match status" value="1"/>
</dbReference>
<evidence type="ECO:0000256" key="1">
    <source>
        <dbReference type="ARBA" id="ARBA00004141"/>
    </source>
</evidence>
<gene>
    <name evidence="11" type="ORF">QR680_016771</name>
</gene>
<reference evidence="11" key="1">
    <citation type="submission" date="2023-06" db="EMBL/GenBank/DDBJ databases">
        <title>Genomic analysis of the entomopathogenic nematode Steinernema hermaphroditum.</title>
        <authorList>
            <person name="Schwarz E.M."/>
            <person name="Heppert J.K."/>
            <person name="Baniya A."/>
            <person name="Schwartz H.T."/>
            <person name="Tan C.-H."/>
            <person name="Antoshechkin I."/>
            <person name="Sternberg P.W."/>
            <person name="Goodrich-Blair H."/>
            <person name="Dillman A.R."/>
        </authorList>
    </citation>
    <scope>NUCLEOTIDE SEQUENCE</scope>
    <source>
        <strain evidence="11">PS9179</strain>
        <tissue evidence="11">Whole animal</tissue>
    </source>
</reference>
<keyword evidence="7" id="KW-0687">Ribonucleoprotein</keyword>
<dbReference type="EMBL" id="JAUCMV010000004">
    <property type="protein sequence ID" value="KAK0403192.1"/>
    <property type="molecule type" value="Genomic_DNA"/>
</dbReference>
<feature type="transmembrane region" description="Helical" evidence="9">
    <location>
        <begin position="347"/>
        <end position="368"/>
    </location>
</feature>
<dbReference type="InterPro" id="IPR005485">
    <property type="entry name" value="Rbsml_uL18_euk_arch"/>
</dbReference>
<evidence type="ECO:0000256" key="8">
    <source>
        <dbReference type="SAM" id="MobiDB-lite"/>
    </source>
</evidence>
<dbReference type="AlphaFoldDB" id="A0AA39HC98"/>
<dbReference type="InterPro" id="IPR057268">
    <property type="entry name" value="Ribosomal_L18"/>
</dbReference>
<dbReference type="Pfam" id="PF01758">
    <property type="entry name" value="SBF"/>
    <property type="match status" value="1"/>
</dbReference>
<feature type="transmembrane region" description="Helical" evidence="9">
    <location>
        <begin position="173"/>
        <end position="193"/>
    </location>
</feature>
<dbReference type="Gene3D" id="3.30.420.100">
    <property type="match status" value="1"/>
</dbReference>
<evidence type="ECO:0000256" key="3">
    <source>
        <dbReference type="ARBA" id="ARBA00022692"/>
    </source>
</evidence>
<evidence type="ECO:0000256" key="5">
    <source>
        <dbReference type="ARBA" id="ARBA00022989"/>
    </source>
</evidence>
<feature type="transmembrane region" description="Helical" evidence="9">
    <location>
        <begin position="205"/>
        <end position="227"/>
    </location>
</feature>
<feature type="compositionally biased region" description="Polar residues" evidence="8">
    <location>
        <begin position="467"/>
        <end position="480"/>
    </location>
</feature>
<proteinExistence type="inferred from homology"/>
<dbReference type="HAMAP" id="MF_01337_A">
    <property type="entry name" value="Ribosomal_uL18_A"/>
    <property type="match status" value="1"/>
</dbReference>
<feature type="region of interest" description="Disordered" evidence="8">
    <location>
        <begin position="790"/>
        <end position="828"/>
    </location>
</feature>
<dbReference type="InterPro" id="IPR038770">
    <property type="entry name" value="Na+/solute_symporter_sf"/>
</dbReference>
<evidence type="ECO:0000256" key="2">
    <source>
        <dbReference type="ARBA" id="ARBA00007116"/>
    </source>
</evidence>
<keyword evidence="12" id="KW-1185">Reference proteome</keyword>
<evidence type="ECO:0000256" key="4">
    <source>
        <dbReference type="ARBA" id="ARBA00022980"/>
    </source>
</evidence>
<evidence type="ECO:0000313" key="12">
    <source>
        <dbReference type="Proteomes" id="UP001175271"/>
    </source>
</evidence>
<feature type="transmembrane region" description="Helical" evidence="9">
    <location>
        <begin position="374"/>
        <end position="396"/>
    </location>
</feature>
<feature type="region of interest" description="Disordered" evidence="8">
    <location>
        <begin position="467"/>
        <end position="509"/>
    </location>
</feature>
<evidence type="ECO:0000256" key="6">
    <source>
        <dbReference type="ARBA" id="ARBA00023136"/>
    </source>
</evidence>
<keyword evidence="4" id="KW-0689">Ribosomal protein</keyword>
<dbReference type="PRINTS" id="PR00058">
    <property type="entry name" value="RIBOSOMALL5"/>
</dbReference>